<dbReference type="EMBL" id="CP113520">
    <property type="protein sequence ID" value="WAJ31446.1"/>
    <property type="molecule type" value="Genomic_DNA"/>
</dbReference>
<keyword evidence="2" id="KW-1185">Reference proteome</keyword>
<sequence>MWVVLGFVAQAMFTGRFIVQWIASERARRSVVPVAFWTLSLAGGALLLVYAIHRRDPVFIAGQAAGLIVYLRNLKLIANEKRGAPATVRPSGQGPSTTNSG</sequence>
<accession>A0ACD4NX87</accession>
<evidence type="ECO:0000313" key="2">
    <source>
        <dbReference type="Proteomes" id="UP001163223"/>
    </source>
</evidence>
<proteinExistence type="predicted"/>
<organism evidence="1 2">
    <name type="scientific">Antarcticirhabdus aurantiaca</name>
    <dbReference type="NCBI Taxonomy" id="2606717"/>
    <lineage>
        <taxon>Bacteria</taxon>
        <taxon>Pseudomonadati</taxon>
        <taxon>Pseudomonadota</taxon>
        <taxon>Alphaproteobacteria</taxon>
        <taxon>Hyphomicrobiales</taxon>
        <taxon>Aurantimonadaceae</taxon>
        <taxon>Antarcticirhabdus</taxon>
    </lineage>
</organism>
<evidence type="ECO:0000313" key="1">
    <source>
        <dbReference type="EMBL" id="WAJ31446.1"/>
    </source>
</evidence>
<gene>
    <name evidence="1" type="ORF">OXU80_12270</name>
</gene>
<dbReference type="Proteomes" id="UP001163223">
    <property type="component" value="Chromosome"/>
</dbReference>
<name>A0ACD4NX87_9HYPH</name>
<protein>
    <submittedName>
        <fullName evidence="1">Lipid-A-disaccharide synthase N-terminal domain-containing protein</fullName>
    </submittedName>
</protein>
<reference evidence="1" key="1">
    <citation type="submission" date="2022-11" db="EMBL/GenBank/DDBJ databases">
        <title>beta-Carotene-producing bacterium, Jeongeuplla avenae sp. nov., alleviates the salt stress of Arabidopsis seedlings.</title>
        <authorList>
            <person name="Jiang L."/>
            <person name="Lee J."/>
        </authorList>
    </citation>
    <scope>NUCLEOTIDE SEQUENCE</scope>
    <source>
        <strain evidence="1">DY_R2A_6</strain>
    </source>
</reference>